<evidence type="ECO:0000256" key="1">
    <source>
        <dbReference type="ARBA" id="ARBA00023015"/>
    </source>
</evidence>
<name>A0A501PG83_9PROT</name>
<dbReference type="SUPFAM" id="SSF48498">
    <property type="entry name" value="Tetracyclin repressor-like, C-terminal domain"/>
    <property type="match status" value="1"/>
</dbReference>
<sequence length="190" mass="21838">MASSRASSRKEHLVETALRLFNEHGYHATGIDTILKEAGVAKMTLYNHFKSKDDLVVAVLKRREEWFAEQYRQKTLGWEKKPAGRLQVWLEIYEEWFRSADFNGCMFQMGAAEYSDPKGPVFRAIRAHKERTMKQFATLGAEMGLKDPISFGRQLMVILEGAIQGAKLFGPEPAIETMREMVRHLLPYRA</sequence>
<dbReference type="RefSeq" id="WP_139941123.1">
    <property type="nucleotide sequence ID" value="NZ_JBHSYP010000006.1"/>
</dbReference>
<keyword evidence="3" id="KW-0804">Transcription</keyword>
<evidence type="ECO:0000256" key="3">
    <source>
        <dbReference type="ARBA" id="ARBA00023163"/>
    </source>
</evidence>
<dbReference type="InterPro" id="IPR001647">
    <property type="entry name" value="HTH_TetR"/>
</dbReference>
<evidence type="ECO:0000256" key="4">
    <source>
        <dbReference type="PROSITE-ProRule" id="PRU00335"/>
    </source>
</evidence>
<dbReference type="PANTHER" id="PTHR47506">
    <property type="entry name" value="TRANSCRIPTIONAL REGULATORY PROTEIN"/>
    <property type="match status" value="1"/>
</dbReference>
<dbReference type="Proteomes" id="UP000319148">
    <property type="component" value="Unassembled WGS sequence"/>
</dbReference>
<organism evidence="6 7">
    <name type="scientific">Emcibacter nanhaiensis</name>
    <dbReference type="NCBI Taxonomy" id="1505037"/>
    <lineage>
        <taxon>Bacteria</taxon>
        <taxon>Pseudomonadati</taxon>
        <taxon>Pseudomonadota</taxon>
        <taxon>Alphaproteobacteria</taxon>
        <taxon>Emcibacterales</taxon>
        <taxon>Emcibacteraceae</taxon>
        <taxon>Emcibacter</taxon>
    </lineage>
</organism>
<feature type="DNA-binding region" description="H-T-H motif" evidence="4">
    <location>
        <begin position="30"/>
        <end position="49"/>
    </location>
</feature>
<dbReference type="InterPro" id="IPR009057">
    <property type="entry name" value="Homeodomain-like_sf"/>
</dbReference>
<dbReference type="EMBL" id="VFIY01000014">
    <property type="protein sequence ID" value="TPD59460.1"/>
    <property type="molecule type" value="Genomic_DNA"/>
</dbReference>
<protein>
    <submittedName>
        <fullName evidence="6">TetR/AcrR family transcriptional regulator</fullName>
    </submittedName>
</protein>
<reference evidence="7" key="1">
    <citation type="submission" date="2019-06" db="EMBL/GenBank/DDBJ databases">
        <title>The complete genome of Emcibacter congregatus ZYLT.</title>
        <authorList>
            <person name="Zhao Z."/>
        </authorList>
    </citation>
    <scope>NUCLEOTIDE SEQUENCE [LARGE SCALE GENOMIC DNA]</scope>
    <source>
        <strain evidence="7">MCCC 1A06723</strain>
    </source>
</reference>
<keyword evidence="7" id="KW-1185">Reference proteome</keyword>
<evidence type="ECO:0000313" key="7">
    <source>
        <dbReference type="Proteomes" id="UP000319148"/>
    </source>
</evidence>
<dbReference type="Gene3D" id="1.10.357.10">
    <property type="entry name" value="Tetracycline Repressor, domain 2"/>
    <property type="match status" value="1"/>
</dbReference>
<dbReference type="Pfam" id="PF00440">
    <property type="entry name" value="TetR_N"/>
    <property type="match status" value="1"/>
</dbReference>
<keyword evidence="2 4" id="KW-0238">DNA-binding</keyword>
<evidence type="ECO:0000313" key="6">
    <source>
        <dbReference type="EMBL" id="TPD59460.1"/>
    </source>
</evidence>
<dbReference type="GO" id="GO:0003677">
    <property type="term" value="F:DNA binding"/>
    <property type="evidence" value="ECO:0007669"/>
    <property type="project" value="UniProtKB-UniRule"/>
</dbReference>
<dbReference type="PROSITE" id="PS50977">
    <property type="entry name" value="HTH_TETR_2"/>
    <property type="match status" value="1"/>
</dbReference>
<dbReference type="AlphaFoldDB" id="A0A501PG83"/>
<proteinExistence type="predicted"/>
<dbReference type="PANTHER" id="PTHR47506:SF1">
    <property type="entry name" value="HTH-TYPE TRANSCRIPTIONAL REGULATOR YJDC"/>
    <property type="match status" value="1"/>
</dbReference>
<evidence type="ECO:0000256" key="2">
    <source>
        <dbReference type="ARBA" id="ARBA00023125"/>
    </source>
</evidence>
<evidence type="ECO:0000259" key="5">
    <source>
        <dbReference type="PROSITE" id="PS50977"/>
    </source>
</evidence>
<comment type="caution">
    <text evidence="6">The sequence shown here is derived from an EMBL/GenBank/DDBJ whole genome shotgun (WGS) entry which is preliminary data.</text>
</comment>
<dbReference type="PRINTS" id="PR00455">
    <property type="entry name" value="HTHTETR"/>
</dbReference>
<dbReference type="InterPro" id="IPR036271">
    <property type="entry name" value="Tet_transcr_reg_TetR-rel_C_sf"/>
</dbReference>
<feature type="domain" description="HTH tetR-type" evidence="5">
    <location>
        <begin position="7"/>
        <end position="67"/>
    </location>
</feature>
<dbReference type="OrthoDB" id="5292901at2"/>
<keyword evidence="1" id="KW-0805">Transcription regulation</keyword>
<accession>A0A501PG83</accession>
<dbReference type="SUPFAM" id="SSF46689">
    <property type="entry name" value="Homeodomain-like"/>
    <property type="match status" value="1"/>
</dbReference>
<gene>
    <name evidence="6" type="ORF">FIV46_11760</name>
</gene>